<dbReference type="Proteomes" id="UP000523196">
    <property type="component" value="Unassembled WGS sequence"/>
</dbReference>
<dbReference type="InterPro" id="IPR001173">
    <property type="entry name" value="Glyco_trans_2-like"/>
</dbReference>
<keyword evidence="2" id="KW-0808">Transferase</keyword>
<gene>
    <name evidence="2" type="ORF">H4F98_00420</name>
</gene>
<dbReference type="SUPFAM" id="SSF53448">
    <property type="entry name" value="Nucleotide-diphospho-sugar transferases"/>
    <property type="match status" value="1"/>
</dbReference>
<dbReference type="Pfam" id="PF00535">
    <property type="entry name" value="Glycos_transf_2"/>
    <property type="match status" value="1"/>
</dbReference>
<comment type="caution">
    <text evidence="2">The sequence shown here is derived from an EMBL/GenBank/DDBJ whole genome shotgun (WGS) entry which is preliminary data.</text>
</comment>
<dbReference type="PANTHER" id="PTHR43685:SF2">
    <property type="entry name" value="GLYCOSYLTRANSFERASE 2-LIKE DOMAIN-CONTAINING PROTEIN"/>
    <property type="match status" value="1"/>
</dbReference>
<dbReference type="Gene3D" id="3.90.550.10">
    <property type="entry name" value="Spore Coat Polysaccharide Biosynthesis Protein SpsA, Chain A"/>
    <property type="match status" value="1"/>
</dbReference>
<evidence type="ECO:0000313" key="2">
    <source>
        <dbReference type="EMBL" id="MBB1059031.1"/>
    </source>
</evidence>
<dbReference type="AlphaFoldDB" id="A0A7W3TIT8"/>
<evidence type="ECO:0000259" key="1">
    <source>
        <dbReference type="Pfam" id="PF00535"/>
    </source>
</evidence>
<dbReference type="EMBL" id="JACHTF010000001">
    <property type="protein sequence ID" value="MBB1059031.1"/>
    <property type="molecule type" value="Genomic_DNA"/>
</dbReference>
<dbReference type="PANTHER" id="PTHR43685">
    <property type="entry name" value="GLYCOSYLTRANSFERASE"/>
    <property type="match status" value="1"/>
</dbReference>
<dbReference type="GO" id="GO:0016740">
    <property type="term" value="F:transferase activity"/>
    <property type="evidence" value="ECO:0007669"/>
    <property type="project" value="UniProtKB-KW"/>
</dbReference>
<dbReference type="InterPro" id="IPR029044">
    <property type="entry name" value="Nucleotide-diphossugar_trans"/>
</dbReference>
<name>A0A7W3TIT8_9GAMM</name>
<dbReference type="CDD" id="cd00761">
    <property type="entry name" value="Glyco_tranf_GTA_type"/>
    <property type="match status" value="1"/>
</dbReference>
<organism evidence="2 3">
    <name type="scientific">Marilutibacter spongiae</name>
    <dbReference type="NCBI Taxonomy" id="2025720"/>
    <lineage>
        <taxon>Bacteria</taxon>
        <taxon>Pseudomonadati</taxon>
        <taxon>Pseudomonadota</taxon>
        <taxon>Gammaproteobacteria</taxon>
        <taxon>Lysobacterales</taxon>
        <taxon>Lysobacteraceae</taxon>
        <taxon>Marilutibacter</taxon>
    </lineage>
</organism>
<accession>A0A7W3TIT8</accession>
<dbReference type="RefSeq" id="WP_182684697.1">
    <property type="nucleotide sequence ID" value="NZ_JACHTF010000001.1"/>
</dbReference>
<keyword evidence="3" id="KW-1185">Reference proteome</keyword>
<dbReference type="InterPro" id="IPR050834">
    <property type="entry name" value="Glycosyltransf_2"/>
</dbReference>
<sequence length="815" mass="89801">MTALPMSPTYVHDYLARFAQPGDAGPFDAGALRARSVPARDLLAWAVSSQRLDPDALASLLRRAADGAADALGACADLDRRMLMRLARITALQAVFPGDIGLAYDAYRVLESVHGTKRIPPRHLVLAAQLALHVQDFAGATRLVSALKADDLQRRYLLCDLANPFGGSPHANMPRWLARVNELVLESGVEALHLEDRADVPPFDRLRSSPAARSVDGPLVTVAVASWCPDHALLTSVRSLLSQTWRNLEVLVIDDASPDRFHGVFDQVAALDPRVRLIRQARNGGTYVARNRALREARGDFFTVQDADDWAHPRRIERQVEALTTRSHAVANQCTGIRVDDLVRFNFPGVSPFRTNESSLLFRREAVVDRIGYYDQARKAADSEFSTRLRNVFGHEACDALDGILTAIRLSPDSLSRSEFRAGWRHPARSAYRRNFERWHDRTTRLRLQGEGGQRMFQSPHRFKVEKPSRAPFDVAYLGDFRASAPLAHELADEMVALARSHARVALVHADSFLRLSSHAVGHFAPVVSNALAHGLVEEIDLSEDVEVRSVVVTEPDLLHFLTPMRVGLRTGNVLMRAANGPIATDGLAAYDPDRCEAICAQLFGCAPAWFATDRVAGRGLSRVWGVRGEKHARWPDIVVPGHWRGPSRGRGAGPAERLVLGFQIDARLPLDAQLARYAEVAPDVLFAWHHDPQGVASIPVTRPYLVGPGTVEKATALTLVDAWLKLEPRNGERRRPRDVLEAMAAGCLPVMDPSWEELFGEAALYADAGSLKQYLQVAAADGGLQLGCRESGAVMLASEMDAARFRTQFTRLQD</sequence>
<proteinExistence type="predicted"/>
<protein>
    <submittedName>
        <fullName evidence="2">Glycosyltransferase family 2 protein</fullName>
    </submittedName>
</protein>
<evidence type="ECO:0000313" key="3">
    <source>
        <dbReference type="Proteomes" id="UP000523196"/>
    </source>
</evidence>
<reference evidence="2 3" key="1">
    <citation type="submission" date="2020-08" db="EMBL/GenBank/DDBJ databases">
        <authorList>
            <person name="Xu S."/>
            <person name="Li A."/>
        </authorList>
    </citation>
    <scope>NUCLEOTIDE SEQUENCE [LARGE SCALE GENOMIC DNA]</scope>
    <source>
        <strain evidence="2 3">119BY6-57</strain>
    </source>
</reference>
<feature type="domain" description="Glycosyltransferase 2-like" evidence="1">
    <location>
        <begin position="232"/>
        <end position="334"/>
    </location>
</feature>